<accession>X1BFD7</accession>
<evidence type="ECO:0000313" key="2">
    <source>
        <dbReference type="EMBL" id="GAG70726.1"/>
    </source>
</evidence>
<proteinExistence type="predicted"/>
<feature type="domain" description="N-acetyltransferase" evidence="1">
    <location>
        <begin position="1"/>
        <end position="147"/>
    </location>
</feature>
<dbReference type="PROSITE" id="PS51186">
    <property type="entry name" value="GNAT"/>
    <property type="match status" value="1"/>
</dbReference>
<reference evidence="2" key="1">
    <citation type="journal article" date="2014" name="Front. Microbiol.">
        <title>High frequency of phylogenetically diverse reductive dehalogenase-homologous genes in deep subseafloor sedimentary metagenomes.</title>
        <authorList>
            <person name="Kawai M."/>
            <person name="Futagami T."/>
            <person name="Toyoda A."/>
            <person name="Takaki Y."/>
            <person name="Nishi S."/>
            <person name="Hori S."/>
            <person name="Arai W."/>
            <person name="Tsubouchi T."/>
            <person name="Morono Y."/>
            <person name="Uchiyama I."/>
            <person name="Ito T."/>
            <person name="Fujiyama A."/>
            <person name="Inagaki F."/>
            <person name="Takami H."/>
        </authorList>
    </citation>
    <scope>NUCLEOTIDE SEQUENCE</scope>
    <source>
        <strain evidence="2">Expedition CK06-06</strain>
    </source>
</reference>
<organism evidence="2">
    <name type="scientific">marine sediment metagenome</name>
    <dbReference type="NCBI Taxonomy" id="412755"/>
    <lineage>
        <taxon>unclassified sequences</taxon>
        <taxon>metagenomes</taxon>
        <taxon>ecological metagenomes</taxon>
    </lineage>
</organism>
<dbReference type="EMBL" id="BART01001547">
    <property type="protein sequence ID" value="GAG70726.1"/>
    <property type="molecule type" value="Genomic_DNA"/>
</dbReference>
<dbReference type="Gene3D" id="3.40.630.30">
    <property type="match status" value="1"/>
</dbReference>
<gene>
    <name evidence="2" type="ORF">S01H4_05362</name>
</gene>
<comment type="caution">
    <text evidence="2">The sequence shown here is derived from an EMBL/GenBank/DDBJ whole genome shotgun (WGS) entry which is preliminary data.</text>
</comment>
<evidence type="ECO:0000259" key="1">
    <source>
        <dbReference type="PROSITE" id="PS51186"/>
    </source>
</evidence>
<dbReference type="SUPFAM" id="SSF55729">
    <property type="entry name" value="Acyl-CoA N-acyltransferases (Nat)"/>
    <property type="match status" value="1"/>
</dbReference>
<dbReference type="InterPro" id="IPR000182">
    <property type="entry name" value="GNAT_dom"/>
</dbReference>
<dbReference type="GO" id="GO:0016747">
    <property type="term" value="F:acyltransferase activity, transferring groups other than amino-acyl groups"/>
    <property type="evidence" value="ECO:0007669"/>
    <property type="project" value="InterPro"/>
</dbReference>
<dbReference type="InterPro" id="IPR016181">
    <property type="entry name" value="Acyl_CoA_acyltransferase"/>
</dbReference>
<sequence>MKVKQLTKYNIIDLYKICCPYEEPYLSVIKESAEHFVNKMNKGWKGFVAYKDDEVVSRAEIAPIEECLVAIEGEDAYFLYCLWIKKEEESKGYGRKLMEKIIEVSKNKSGLATITVEGWMPQTFFKHFGFDLVQSKGILNLMLKRFNSKAKVGFKDIKFVPQMFDGKVNITVVHSKRCPFMTVSYNKTIAAAKNISDKVIITEHLLKKQEDILRYGDENFYVDDEAPFIGPIKIEKLQEIIKGKIKEKFKNIK</sequence>
<name>X1BFD7_9ZZZZ</name>
<dbReference type="Pfam" id="PF00583">
    <property type="entry name" value="Acetyltransf_1"/>
    <property type="match status" value="1"/>
</dbReference>
<dbReference type="AlphaFoldDB" id="X1BFD7"/>
<dbReference type="CDD" id="cd04301">
    <property type="entry name" value="NAT_SF"/>
    <property type="match status" value="1"/>
</dbReference>
<protein>
    <recommendedName>
        <fullName evidence="1">N-acetyltransferase domain-containing protein</fullName>
    </recommendedName>
</protein>